<dbReference type="Gene3D" id="1.25.40.180">
    <property type="match status" value="1"/>
</dbReference>
<evidence type="ECO:0000313" key="6">
    <source>
        <dbReference type="EMBL" id="EDS39364.1"/>
    </source>
</evidence>
<feature type="compositionally biased region" description="Low complexity" evidence="4">
    <location>
        <begin position="129"/>
        <end position="153"/>
    </location>
</feature>
<keyword evidence="8" id="KW-1185">Reference proteome</keyword>
<dbReference type="PANTHER" id="PTHR23254:SF15">
    <property type="entry name" value="POLYADENYLATE-BINDING PROTEIN-INTERACTING PROTEIN 1"/>
    <property type="match status" value="1"/>
</dbReference>
<dbReference type="eggNOG" id="KOG0401">
    <property type="taxonomic scope" value="Eukaryota"/>
</dbReference>
<keyword evidence="2" id="KW-0963">Cytoplasm</keyword>
<evidence type="ECO:0000256" key="2">
    <source>
        <dbReference type="ARBA" id="ARBA00022490"/>
    </source>
</evidence>
<dbReference type="InterPro" id="IPR051367">
    <property type="entry name" value="mRNA_TranslReg/HistoneTransl"/>
</dbReference>
<dbReference type="VEuPathDB" id="VectorBase:CQUJHB016950"/>
<dbReference type="VEuPathDB" id="VectorBase:CPIJ013982"/>
<dbReference type="GO" id="GO:0006446">
    <property type="term" value="P:regulation of translational initiation"/>
    <property type="evidence" value="ECO:0007669"/>
    <property type="project" value="TreeGrafter"/>
</dbReference>
<evidence type="ECO:0000259" key="5">
    <source>
        <dbReference type="SMART" id="SM00543"/>
    </source>
</evidence>
<sequence length="586" mass="64411">MMMANFIEVVAGNNLSADAPVFVPKKPSPPQQQPQYGGGHHSRFRGDNGGGGSGGGGGPYGGGSMPHFGHEGASNGGPAMVNGGGTDIIAKTNLNDRLRNLQINGPGPAMGHHSYGDNKDPQFPNQHYPQQQRMAPHQQQQQQPQIPGLHHQGGFPGGFPVTGMGYSSTALNNHLHHPILGGMASAMDNRGGGVGGGGGGGGKNNSAVRNRLQNAQQNAQQMHHHQQHQQQHHQQNHYQNQNHHGGNRHNNHNNHHGGGGGGHGHGMGNDYGGGPDGDAEQITESETMALDYLTEVIAELYDNPGMFENIQRKLKATFVEFRGNNFVLSNAVEMIFEQSIKEQNFRYMGARLCQLLDSLDDSPSSVLRQLLSMKMEHQQSELLIYLQQEQIKVRGTTLFLAELYMQLRKPHDKRNGEIAMRITSAAKILLSKEGPENIKCVCQCLKLCGFELERDRREDLTSILAQLGRLEGSIDNSTGRFVRSVLELQQKSWGRSEEVVPQANQSLSDSACDEFNDSPVFYGPDGSIMTEEENEFLDMAAPVTFEEFDDDEDPDELVDDENMDMEIKMAFKDFVAHTKNRQQPPY</sequence>
<dbReference type="OrthoDB" id="8171816at2759"/>
<feature type="compositionally biased region" description="Basic residues" evidence="4">
    <location>
        <begin position="245"/>
        <end position="255"/>
    </location>
</feature>
<gene>
    <name evidence="7" type="primary">6046757</name>
    <name evidence="6" type="ORF">CpipJ_CPIJ013982</name>
</gene>
<feature type="compositionally biased region" description="Gly residues" evidence="4">
    <location>
        <begin position="256"/>
        <end position="276"/>
    </location>
</feature>
<accession>B0X2P0</accession>
<feature type="compositionally biased region" description="Basic residues" evidence="4">
    <location>
        <begin position="222"/>
        <end position="235"/>
    </location>
</feature>
<dbReference type="Proteomes" id="UP000002320">
    <property type="component" value="Unassembled WGS sequence"/>
</dbReference>
<dbReference type="GO" id="GO:0005737">
    <property type="term" value="C:cytoplasm"/>
    <property type="evidence" value="ECO:0007669"/>
    <property type="project" value="UniProtKB-SubCell"/>
</dbReference>
<feature type="region of interest" description="Disordered" evidence="4">
    <location>
        <begin position="215"/>
        <end position="280"/>
    </location>
</feature>
<dbReference type="EnsemblMetazoa" id="CPIJ013982-RA">
    <property type="protein sequence ID" value="CPIJ013982-PA"/>
    <property type="gene ID" value="CPIJ013982"/>
</dbReference>
<evidence type="ECO:0000256" key="1">
    <source>
        <dbReference type="ARBA" id="ARBA00004496"/>
    </source>
</evidence>
<evidence type="ECO:0000313" key="8">
    <source>
        <dbReference type="Proteomes" id="UP000002320"/>
    </source>
</evidence>
<dbReference type="GO" id="GO:0008494">
    <property type="term" value="F:translation activator activity"/>
    <property type="evidence" value="ECO:0007669"/>
    <property type="project" value="TreeGrafter"/>
</dbReference>
<dbReference type="KEGG" id="cqu:CpipJ_CPIJ013982"/>
<dbReference type="OMA" id="QQPRYMN"/>
<dbReference type="Pfam" id="PF02854">
    <property type="entry name" value="MIF4G"/>
    <property type="match status" value="1"/>
</dbReference>
<reference evidence="7" key="2">
    <citation type="submission" date="2020-05" db="UniProtKB">
        <authorList>
            <consortium name="EnsemblMetazoa"/>
        </authorList>
    </citation>
    <scope>IDENTIFICATION</scope>
    <source>
        <strain evidence="7">JHB</strain>
    </source>
</reference>
<dbReference type="FunCoup" id="B0X2P0">
    <property type="interactions" value="1454"/>
</dbReference>
<evidence type="ECO:0000313" key="7">
    <source>
        <dbReference type="EnsemblMetazoa" id="CPIJ013982-PA"/>
    </source>
</evidence>
<dbReference type="SUPFAM" id="SSF48371">
    <property type="entry name" value="ARM repeat"/>
    <property type="match status" value="1"/>
</dbReference>
<comment type="subcellular location">
    <subcellularLocation>
        <location evidence="1">Cytoplasm</location>
    </subcellularLocation>
</comment>
<dbReference type="EMBL" id="DS232293">
    <property type="protein sequence ID" value="EDS39364.1"/>
    <property type="molecule type" value="Genomic_DNA"/>
</dbReference>
<feature type="region of interest" description="Disordered" evidence="4">
    <location>
        <begin position="20"/>
        <end position="81"/>
    </location>
</feature>
<dbReference type="InterPro" id="IPR003890">
    <property type="entry name" value="MIF4G-like_typ-3"/>
</dbReference>
<dbReference type="InterPro" id="IPR016024">
    <property type="entry name" value="ARM-type_fold"/>
</dbReference>
<reference evidence="6" key="1">
    <citation type="submission" date="2007-03" db="EMBL/GenBank/DDBJ databases">
        <title>Annotation of Culex pipiens quinquefasciatus.</title>
        <authorList>
            <consortium name="The Broad Institute Genome Sequencing Platform"/>
            <person name="Atkinson P.W."/>
            <person name="Hemingway J."/>
            <person name="Christensen B.M."/>
            <person name="Higgs S."/>
            <person name="Kodira C."/>
            <person name="Hannick L."/>
            <person name="Megy K."/>
            <person name="O'Leary S."/>
            <person name="Pearson M."/>
            <person name="Haas B.J."/>
            <person name="Mauceli E."/>
            <person name="Wortman J.R."/>
            <person name="Lee N.H."/>
            <person name="Guigo R."/>
            <person name="Stanke M."/>
            <person name="Alvarado L."/>
            <person name="Amedeo P."/>
            <person name="Antoine C.H."/>
            <person name="Arensburger P."/>
            <person name="Bidwell S.L."/>
            <person name="Crawford M."/>
            <person name="Camaro F."/>
            <person name="Devon K."/>
            <person name="Engels R."/>
            <person name="Hammond M."/>
            <person name="Howarth C."/>
            <person name="Koehrsen M."/>
            <person name="Lawson D."/>
            <person name="Montgomery P."/>
            <person name="Nene V."/>
            <person name="Nusbaum C."/>
            <person name="Puiu D."/>
            <person name="Romero-Severson J."/>
            <person name="Severson D.W."/>
            <person name="Shumway M."/>
            <person name="Sisk P."/>
            <person name="Stolte C."/>
            <person name="Zeng Q."/>
            <person name="Eisenstadt E."/>
            <person name="Fraser-Liggett C."/>
            <person name="Strausberg R."/>
            <person name="Galagan J."/>
            <person name="Birren B."/>
            <person name="Collins F.H."/>
        </authorList>
    </citation>
    <scope>NUCLEOTIDE SEQUENCE [LARGE SCALE GENOMIC DNA]</scope>
    <source>
        <strain evidence="6">JHB</strain>
    </source>
</reference>
<dbReference type="InParanoid" id="B0X2P0"/>
<protein>
    <recommendedName>
        <fullName evidence="5">MIF4G domain-containing protein</fullName>
    </recommendedName>
</protein>
<keyword evidence="3" id="KW-0810">Translation regulation</keyword>
<evidence type="ECO:0000256" key="4">
    <source>
        <dbReference type="SAM" id="MobiDB-lite"/>
    </source>
</evidence>
<feature type="region of interest" description="Disordered" evidence="4">
    <location>
        <begin position="99"/>
        <end position="161"/>
    </location>
</feature>
<dbReference type="SMART" id="SM00543">
    <property type="entry name" value="MIF4G"/>
    <property type="match status" value="1"/>
</dbReference>
<feature type="domain" description="MIF4G" evidence="5">
    <location>
        <begin position="290"/>
        <end position="492"/>
    </location>
</feature>
<dbReference type="PANTHER" id="PTHR23254">
    <property type="entry name" value="EIF4G DOMAIN PROTEIN"/>
    <property type="match status" value="1"/>
</dbReference>
<organism>
    <name type="scientific">Culex quinquefasciatus</name>
    <name type="common">Southern house mosquito</name>
    <name type="synonym">Culex pungens</name>
    <dbReference type="NCBI Taxonomy" id="7176"/>
    <lineage>
        <taxon>Eukaryota</taxon>
        <taxon>Metazoa</taxon>
        <taxon>Ecdysozoa</taxon>
        <taxon>Arthropoda</taxon>
        <taxon>Hexapoda</taxon>
        <taxon>Insecta</taxon>
        <taxon>Pterygota</taxon>
        <taxon>Neoptera</taxon>
        <taxon>Endopterygota</taxon>
        <taxon>Diptera</taxon>
        <taxon>Nematocera</taxon>
        <taxon>Culicoidea</taxon>
        <taxon>Culicidae</taxon>
        <taxon>Culicinae</taxon>
        <taxon>Culicini</taxon>
        <taxon>Culex</taxon>
        <taxon>Culex</taxon>
    </lineage>
</organism>
<feature type="compositionally biased region" description="Gly residues" evidence="4">
    <location>
        <begin position="47"/>
        <end position="64"/>
    </location>
</feature>
<dbReference type="STRING" id="7176.B0X2P0"/>
<dbReference type="GO" id="GO:0003723">
    <property type="term" value="F:RNA binding"/>
    <property type="evidence" value="ECO:0007669"/>
    <property type="project" value="InterPro"/>
</dbReference>
<evidence type="ECO:0000256" key="3">
    <source>
        <dbReference type="ARBA" id="ARBA00022845"/>
    </source>
</evidence>
<proteinExistence type="predicted"/>
<dbReference type="AlphaFoldDB" id="B0X2P0"/>
<dbReference type="HOGENOM" id="CLU_033193_0_0_1"/>
<name>B0X2P0_CULQU</name>